<evidence type="ECO:0000313" key="1">
    <source>
        <dbReference type="EMBL" id="KAK6175159.1"/>
    </source>
</evidence>
<comment type="caution">
    <text evidence="1">The sequence shown here is derived from an EMBL/GenBank/DDBJ whole genome shotgun (WGS) entry which is preliminary data.</text>
</comment>
<organism evidence="1 2">
    <name type="scientific">Patella caerulea</name>
    <name type="common">Rayed Mediterranean limpet</name>
    <dbReference type="NCBI Taxonomy" id="87958"/>
    <lineage>
        <taxon>Eukaryota</taxon>
        <taxon>Metazoa</taxon>
        <taxon>Spiralia</taxon>
        <taxon>Lophotrochozoa</taxon>
        <taxon>Mollusca</taxon>
        <taxon>Gastropoda</taxon>
        <taxon>Patellogastropoda</taxon>
        <taxon>Patelloidea</taxon>
        <taxon>Patellidae</taxon>
        <taxon>Patella</taxon>
    </lineage>
</organism>
<name>A0AAN8JIP7_PATCE</name>
<dbReference type="EMBL" id="JAZGQO010000010">
    <property type="protein sequence ID" value="KAK6175159.1"/>
    <property type="molecule type" value="Genomic_DNA"/>
</dbReference>
<dbReference type="AlphaFoldDB" id="A0AAN8JIP7"/>
<dbReference type="PANTHER" id="PTHR46880:SF5">
    <property type="entry name" value="DUF4371 DOMAIN-CONTAINING PROTEIN"/>
    <property type="match status" value="1"/>
</dbReference>
<proteinExistence type="predicted"/>
<reference evidence="1 2" key="1">
    <citation type="submission" date="2024-01" db="EMBL/GenBank/DDBJ databases">
        <title>The genome of the rayed Mediterranean limpet Patella caerulea (Linnaeus, 1758).</title>
        <authorList>
            <person name="Anh-Thu Weber A."/>
            <person name="Halstead-Nussloch G."/>
        </authorList>
    </citation>
    <scope>NUCLEOTIDE SEQUENCE [LARGE SCALE GENOMIC DNA]</scope>
    <source>
        <strain evidence="1">AATW-2023a</strain>
        <tissue evidence="1">Whole specimen</tissue>
    </source>
</reference>
<evidence type="ECO:0008006" key="3">
    <source>
        <dbReference type="Google" id="ProtNLM"/>
    </source>
</evidence>
<dbReference type="Proteomes" id="UP001347796">
    <property type="component" value="Unassembled WGS sequence"/>
</dbReference>
<accession>A0AAN8JIP7</accession>
<gene>
    <name evidence="1" type="ORF">SNE40_013681</name>
</gene>
<keyword evidence="2" id="KW-1185">Reference proteome</keyword>
<sequence>MFCSICENSKVSNSFTSGCTTVLKKESIDTHLSAKGPSSHKAALMIIENGNDMAKAREKSVSKSKESILSAMRNVMFMAEHDLPNSLLSDLNTLCLQQGAEQFKDLLLDNHTSYTHNKSVQEFQAAIAATVREDLRQRLSQSEYYSILLDESTDVSVDQNLIVYVRYIFCNR</sequence>
<protein>
    <recommendedName>
        <fullName evidence="3">DUF4371 domain-containing protein</fullName>
    </recommendedName>
</protein>
<evidence type="ECO:0000313" key="2">
    <source>
        <dbReference type="Proteomes" id="UP001347796"/>
    </source>
</evidence>
<dbReference type="PANTHER" id="PTHR46880">
    <property type="entry name" value="RAS-ASSOCIATING DOMAIN-CONTAINING PROTEIN"/>
    <property type="match status" value="1"/>
</dbReference>